<name>A0A6C0AFV0_9ZZZZ</name>
<evidence type="ECO:0000313" key="1">
    <source>
        <dbReference type="EMBL" id="QHS78667.1"/>
    </source>
</evidence>
<proteinExistence type="predicted"/>
<organism evidence="1">
    <name type="scientific">viral metagenome</name>
    <dbReference type="NCBI Taxonomy" id="1070528"/>
    <lineage>
        <taxon>unclassified sequences</taxon>
        <taxon>metagenomes</taxon>
        <taxon>organismal metagenomes</taxon>
    </lineage>
</organism>
<sequence length="88" mass="10077">MNIKMFFNSNIMKNICLFISAFFLTFGAGVVGGYLSIIFCHKLSIFDLQPIPIALFFSSLDCIFRKKITNHFVIILSLYALKNNTHLH</sequence>
<accession>A0A6C0AFV0</accession>
<protein>
    <submittedName>
        <fullName evidence="1">Uncharacterized protein</fullName>
    </submittedName>
</protein>
<reference evidence="1" key="1">
    <citation type="journal article" date="2020" name="Nature">
        <title>Giant virus diversity and host interactions through global metagenomics.</title>
        <authorList>
            <person name="Schulz F."/>
            <person name="Roux S."/>
            <person name="Paez-Espino D."/>
            <person name="Jungbluth S."/>
            <person name="Walsh D.A."/>
            <person name="Denef V.J."/>
            <person name="McMahon K.D."/>
            <person name="Konstantinidis K.T."/>
            <person name="Eloe-Fadrosh E.A."/>
            <person name="Kyrpides N.C."/>
            <person name="Woyke T."/>
        </authorList>
    </citation>
    <scope>NUCLEOTIDE SEQUENCE</scope>
    <source>
        <strain evidence="1">GVMAG-S-1024976-23</strain>
    </source>
</reference>
<dbReference type="AlphaFoldDB" id="A0A6C0AFV0"/>
<dbReference type="EMBL" id="MN740601">
    <property type="protein sequence ID" value="QHS78667.1"/>
    <property type="molecule type" value="Genomic_DNA"/>
</dbReference>